<comment type="caution">
    <text evidence="2">The sequence shown here is derived from an EMBL/GenBank/DDBJ whole genome shotgun (WGS) entry which is preliminary data.</text>
</comment>
<evidence type="ECO:0000313" key="2">
    <source>
        <dbReference type="EMBL" id="MET3659182.1"/>
    </source>
</evidence>
<feature type="transmembrane region" description="Helical" evidence="1">
    <location>
        <begin position="66"/>
        <end position="84"/>
    </location>
</feature>
<keyword evidence="1" id="KW-0812">Transmembrane</keyword>
<reference evidence="2 3" key="1">
    <citation type="submission" date="2024-06" db="EMBL/GenBank/DDBJ databases">
        <title>Sorghum-associated microbial communities from plants grown in Nebraska, USA.</title>
        <authorList>
            <person name="Schachtman D."/>
        </authorList>
    </citation>
    <scope>NUCLEOTIDE SEQUENCE [LARGE SCALE GENOMIC DNA]</scope>
    <source>
        <strain evidence="2 3">1288</strain>
    </source>
</reference>
<feature type="transmembrane region" description="Helical" evidence="1">
    <location>
        <begin position="29"/>
        <end position="54"/>
    </location>
</feature>
<keyword evidence="1" id="KW-0472">Membrane</keyword>
<feature type="transmembrane region" description="Helical" evidence="1">
    <location>
        <begin position="90"/>
        <end position="108"/>
    </location>
</feature>
<evidence type="ECO:0000313" key="3">
    <source>
        <dbReference type="Proteomes" id="UP001549104"/>
    </source>
</evidence>
<evidence type="ECO:0000256" key="1">
    <source>
        <dbReference type="SAM" id="Phobius"/>
    </source>
</evidence>
<evidence type="ECO:0008006" key="4">
    <source>
        <dbReference type="Google" id="ProtNLM"/>
    </source>
</evidence>
<feature type="transmembrane region" description="Helical" evidence="1">
    <location>
        <begin position="7"/>
        <end position="23"/>
    </location>
</feature>
<proteinExistence type="predicted"/>
<sequence>MIIRKLFSGLIAGILLMLIYFLLEQSGFVLLIGVYLLPILLIYGVLSSILSDFVTKRLRGLLRGSLALFIHLFFAASFVLMPILEMERRFNRLVLITALLSSSLFWCIDEFLRSKRAKDICEKIDELEIY</sequence>
<dbReference type="EMBL" id="JBEPME010000008">
    <property type="protein sequence ID" value="MET3659182.1"/>
    <property type="molecule type" value="Genomic_DNA"/>
</dbReference>
<protein>
    <recommendedName>
        <fullName evidence="4">Permease</fullName>
    </recommendedName>
</protein>
<accession>A0ABV2KDR4</accession>
<organism evidence="2 3">
    <name type="scientific">Sporosarcina psychrophila</name>
    <name type="common">Bacillus psychrophilus</name>
    <dbReference type="NCBI Taxonomy" id="1476"/>
    <lineage>
        <taxon>Bacteria</taxon>
        <taxon>Bacillati</taxon>
        <taxon>Bacillota</taxon>
        <taxon>Bacilli</taxon>
        <taxon>Bacillales</taxon>
        <taxon>Caryophanaceae</taxon>
        <taxon>Sporosarcina</taxon>
    </lineage>
</organism>
<gene>
    <name evidence="2" type="ORF">ABIC55_004302</name>
</gene>
<dbReference type="Proteomes" id="UP001549104">
    <property type="component" value="Unassembled WGS sequence"/>
</dbReference>
<name>A0ABV2KDR4_SPOPS</name>
<dbReference type="RefSeq" id="WP_338653470.1">
    <property type="nucleotide sequence ID" value="NZ_CP146246.1"/>
</dbReference>
<keyword evidence="1" id="KW-1133">Transmembrane helix</keyword>
<keyword evidence="3" id="KW-1185">Reference proteome</keyword>